<protein>
    <submittedName>
        <fullName evidence="2">Uncharacterized protein</fullName>
    </submittedName>
</protein>
<dbReference type="RefSeq" id="XP_046005790.1">
    <property type="nucleotide sequence ID" value="XM_046162792.1"/>
</dbReference>
<evidence type="ECO:0000313" key="3">
    <source>
        <dbReference type="Proteomes" id="UP000756346"/>
    </source>
</evidence>
<accession>A0A9P9BIW9</accession>
<comment type="caution">
    <text evidence="2">The sequence shown here is derived from an EMBL/GenBank/DDBJ whole genome shotgun (WGS) entry which is preliminary data.</text>
</comment>
<dbReference type="EMBL" id="JAGTJQ010000012">
    <property type="protein sequence ID" value="KAH7016166.1"/>
    <property type="molecule type" value="Genomic_DNA"/>
</dbReference>
<feature type="region of interest" description="Disordered" evidence="1">
    <location>
        <begin position="1"/>
        <end position="21"/>
    </location>
</feature>
<dbReference type="Proteomes" id="UP000756346">
    <property type="component" value="Unassembled WGS sequence"/>
</dbReference>
<organism evidence="2 3">
    <name type="scientific">Microdochium trichocladiopsis</name>
    <dbReference type="NCBI Taxonomy" id="1682393"/>
    <lineage>
        <taxon>Eukaryota</taxon>
        <taxon>Fungi</taxon>
        <taxon>Dikarya</taxon>
        <taxon>Ascomycota</taxon>
        <taxon>Pezizomycotina</taxon>
        <taxon>Sordariomycetes</taxon>
        <taxon>Xylariomycetidae</taxon>
        <taxon>Xylariales</taxon>
        <taxon>Microdochiaceae</taxon>
        <taxon>Microdochium</taxon>
    </lineage>
</organism>
<dbReference type="GeneID" id="70192338"/>
<sequence>MACDTFTADHPSAAVTPPQLGSTWWSSGYATGGHGPIRDLRHLPKKESDHLLQDGILKDVRERFAEYDDPPTNLLARTTTGVRERFAEYDDPPTNLLARTTTDVQNYMRDLIHRRNEVEDCLEPRMESINCAGDVVTISWLSNNEVICGVTTHSDSRNQQYNKPGRVDCV</sequence>
<dbReference type="AlphaFoldDB" id="A0A9P9BIW9"/>
<proteinExistence type="predicted"/>
<evidence type="ECO:0000313" key="2">
    <source>
        <dbReference type="EMBL" id="KAH7016166.1"/>
    </source>
</evidence>
<name>A0A9P9BIW9_9PEZI</name>
<evidence type="ECO:0000256" key="1">
    <source>
        <dbReference type="SAM" id="MobiDB-lite"/>
    </source>
</evidence>
<reference evidence="2" key="1">
    <citation type="journal article" date="2021" name="Nat. Commun.">
        <title>Genetic determinants of endophytism in the Arabidopsis root mycobiome.</title>
        <authorList>
            <person name="Mesny F."/>
            <person name="Miyauchi S."/>
            <person name="Thiergart T."/>
            <person name="Pickel B."/>
            <person name="Atanasova L."/>
            <person name="Karlsson M."/>
            <person name="Huettel B."/>
            <person name="Barry K.W."/>
            <person name="Haridas S."/>
            <person name="Chen C."/>
            <person name="Bauer D."/>
            <person name="Andreopoulos W."/>
            <person name="Pangilinan J."/>
            <person name="LaButti K."/>
            <person name="Riley R."/>
            <person name="Lipzen A."/>
            <person name="Clum A."/>
            <person name="Drula E."/>
            <person name="Henrissat B."/>
            <person name="Kohler A."/>
            <person name="Grigoriev I.V."/>
            <person name="Martin F.M."/>
            <person name="Hacquard S."/>
        </authorList>
    </citation>
    <scope>NUCLEOTIDE SEQUENCE</scope>
    <source>
        <strain evidence="2">MPI-CAGE-CH-0230</strain>
    </source>
</reference>
<keyword evidence="3" id="KW-1185">Reference proteome</keyword>
<gene>
    <name evidence="2" type="ORF">B0I36DRAFT_435970</name>
</gene>
<dbReference type="OrthoDB" id="10248252at2759"/>